<dbReference type="STRING" id="407821.A0A087T0B1"/>
<dbReference type="OrthoDB" id="6427256at2759"/>
<dbReference type="AlphaFoldDB" id="A0A087T0B1"/>
<organism evidence="2 3">
    <name type="scientific">Stegodyphus mimosarum</name>
    <name type="common">African social velvet spider</name>
    <dbReference type="NCBI Taxonomy" id="407821"/>
    <lineage>
        <taxon>Eukaryota</taxon>
        <taxon>Metazoa</taxon>
        <taxon>Ecdysozoa</taxon>
        <taxon>Arthropoda</taxon>
        <taxon>Chelicerata</taxon>
        <taxon>Arachnida</taxon>
        <taxon>Araneae</taxon>
        <taxon>Araneomorphae</taxon>
        <taxon>Entelegynae</taxon>
        <taxon>Eresoidea</taxon>
        <taxon>Eresidae</taxon>
        <taxon>Stegodyphus</taxon>
    </lineage>
</organism>
<dbReference type="SUPFAM" id="SSF55797">
    <property type="entry name" value="PR-1-like"/>
    <property type="match status" value="1"/>
</dbReference>
<dbReference type="EMBL" id="KK112783">
    <property type="protein sequence ID" value="KFM58550.1"/>
    <property type="molecule type" value="Genomic_DNA"/>
</dbReference>
<dbReference type="InterPro" id="IPR035940">
    <property type="entry name" value="CAP_sf"/>
</dbReference>
<keyword evidence="3" id="KW-1185">Reference proteome</keyword>
<dbReference type="CDD" id="cd05380">
    <property type="entry name" value="CAP_euk"/>
    <property type="match status" value="1"/>
</dbReference>
<dbReference type="InterPro" id="IPR018244">
    <property type="entry name" value="Allrgn_V5/Tpx1_CS"/>
</dbReference>
<evidence type="ECO:0000313" key="2">
    <source>
        <dbReference type="EMBL" id="KFM58550.1"/>
    </source>
</evidence>
<dbReference type="Proteomes" id="UP000054359">
    <property type="component" value="Unassembled WGS sequence"/>
</dbReference>
<name>A0A087T0B1_STEMI</name>
<feature type="domain" description="SCP" evidence="1">
    <location>
        <begin position="121"/>
        <end position="257"/>
    </location>
</feature>
<gene>
    <name evidence="2" type="ORF">X975_11301</name>
</gene>
<evidence type="ECO:0000259" key="1">
    <source>
        <dbReference type="SMART" id="SM00198"/>
    </source>
</evidence>
<dbReference type="InterPro" id="IPR014044">
    <property type="entry name" value="CAP_dom"/>
</dbReference>
<dbReference type="PROSITE" id="PS01009">
    <property type="entry name" value="CRISP_1"/>
    <property type="match status" value="1"/>
</dbReference>
<dbReference type="SMART" id="SM00198">
    <property type="entry name" value="SCP"/>
    <property type="match status" value="1"/>
</dbReference>
<dbReference type="OMA" id="PEWINSE"/>
<feature type="non-terminal residue" evidence="2">
    <location>
        <position position="274"/>
    </location>
</feature>
<dbReference type="PANTHER" id="PTHR10334">
    <property type="entry name" value="CYSTEINE-RICH SECRETORY PROTEIN-RELATED"/>
    <property type="match status" value="1"/>
</dbReference>
<dbReference type="PRINTS" id="PR00837">
    <property type="entry name" value="V5TPXLIKE"/>
</dbReference>
<sequence length="274" mass="32017">MRLSALEKVLVYVIGGVYALHWLTNHCYCLQKRNINKSSKGVLSESFINNSQQTDAKNYPFYNEIYENRATYFPEWINSEYELLISEPLVQDSPIDIFKINTSISGLNRKRDVRERGLTYEEKMKLLFLHNLYRGNVTPPAANMAFMEWDEELAKLAQKWSDGCTFEHGMPQHNYPDSIGQNLFKGFDPTGQDGVWLWFDEYHDYDLRKRFCFPDKKCGHYVQMAWAENSKLGCGMKKCGIRYHVTCHYSPRYNAFKGTQMFLIGKPCSQCNEP</sequence>
<dbReference type="InterPro" id="IPR001283">
    <property type="entry name" value="CRISP-related"/>
</dbReference>
<proteinExistence type="predicted"/>
<reference evidence="2 3" key="1">
    <citation type="submission" date="2013-11" db="EMBL/GenBank/DDBJ databases">
        <title>Genome sequencing of Stegodyphus mimosarum.</title>
        <authorList>
            <person name="Bechsgaard J."/>
        </authorList>
    </citation>
    <scope>NUCLEOTIDE SEQUENCE [LARGE SCALE GENOMIC DNA]</scope>
</reference>
<protein>
    <submittedName>
        <fullName evidence="2">Peptidase inhibitor 16</fullName>
    </submittedName>
</protein>
<dbReference type="Gene3D" id="3.40.33.10">
    <property type="entry name" value="CAP"/>
    <property type="match status" value="1"/>
</dbReference>
<dbReference type="GO" id="GO:0005576">
    <property type="term" value="C:extracellular region"/>
    <property type="evidence" value="ECO:0007669"/>
    <property type="project" value="InterPro"/>
</dbReference>
<evidence type="ECO:0000313" key="3">
    <source>
        <dbReference type="Proteomes" id="UP000054359"/>
    </source>
</evidence>
<dbReference type="Pfam" id="PF00188">
    <property type="entry name" value="CAP"/>
    <property type="match status" value="1"/>
</dbReference>
<accession>A0A087T0B1</accession>